<evidence type="ECO:0000313" key="3">
    <source>
        <dbReference type="Proteomes" id="UP000184212"/>
    </source>
</evidence>
<organism evidence="2 3">
    <name type="scientific">Chryseolinea serpens</name>
    <dbReference type="NCBI Taxonomy" id="947013"/>
    <lineage>
        <taxon>Bacteria</taxon>
        <taxon>Pseudomonadati</taxon>
        <taxon>Bacteroidota</taxon>
        <taxon>Cytophagia</taxon>
        <taxon>Cytophagales</taxon>
        <taxon>Fulvivirgaceae</taxon>
        <taxon>Chryseolinea</taxon>
    </lineage>
</organism>
<feature type="domain" description="YdhG-like" evidence="1">
    <location>
        <begin position="25"/>
        <end position="115"/>
    </location>
</feature>
<dbReference type="Proteomes" id="UP000184212">
    <property type="component" value="Unassembled WGS sequence"/>
</dbReference>
<dbReference type="InterPro" id="IPR014922">
    <property type="entry name" value="YdhG-like"/>
</dbReference>
<protein>
    <submittedName>
        <fullName evidence="2">Uncharacterized conserved protein YdhG, YjbR/CyaY-like superfamily, DUF1801 family</fullName>
    </submittedName>
</protein>
<dbReference type="EMBL" id="FQWQ01000003">
    <property type="protein sequence ID" value="SHH52418.1"/>
    <property type="molecule type" value="Genomic_DNA"/>
</dbReference>
<dbReference type="Gene3D" id="3.90.1150.200">
    <property type="match status" value="1"/>
</dbReference>
<dbReference type="SUPFAM" id="SSF159888">
    <property type="entry name" value="YdhG-like"/>
    <property type="match status" value="1"/>
</dbReference>
<name>A0A1M5TP00_9BACT</name>
<dbReference type="RefSeq" id="WP_245804145.1">
    <property type="nucleotide sequence ID" value="NZ_FQWQ01000003.1"/>
</dbReference>
<dbReference type="AlphaFoldDB" id="A0A1M5TP00"/>
<proteinExistence type="predicted"/>
<dbReference type="Pfam" id="PF08818">
    <property type="entry name" value="DUF1801"/>
    <property type="match status" value="1"/>
</dbReference>
<evidence type="ECO:0000313" key="2">
    <source>
        <dbReference type="EMBL" id="SHH52418.1"/>
    </source>
</evidence>
<accession>A0A1M5TP00</accession>
<reference evidence="2 3" key="1">
    <citation type="submission" date="2016-11" db="EMBL/GenBank/DDBJ databases">
        <authorList>
            <person name="Jaros S."/>
            <person name="Januszkiewicz K."/>
            <person name="Wedrychowicz H."/>
        </authorList>
    </citation>
    <scope>NUCLEOTIDE SEQUENCE [LARGE SCALE GENOMIC DNA]</scope>
    <source>
        <strain evidence="2 3">DSM 24574</strain>
    </source>
</reference>
<keyword evidence="3" id="KW-1185">Reference proteome</keyword>
<sequence length="128" mass="14227">MAKTMKSPPAESIDAYIADFPENIQKILKTLRATIRKAAPKAEETIKYAMPTFTLDGNLIHFAAYQKHIGIYPVPTGVQGWDEALAPYVSGKGSLQLPLDKPMPLTLIDKIVKFNAKRNAEKMKAKKK</sequence>
<gene>
    <name evidence="2" type="ORF">SAMN04488109_4190</name>
</gene>
<evidence type="ECO:0000259" key="1">
    <source>
        <dbReference type="Pfam" id="PF08818"/>
    </source>
</evidence>